<feature type="domain" description="Dinitrogenase iron-molybdenum cofactor biosynthesis" evidence="1">
    <location>
        <begin position="10"/>
        <end position="102"/>
    </location>
</feature>
<dbReference type="Pfam" id="PF02579">
    <property type="entry name" value="Nitro_FeMo-Co"/>
    <property type="match status" value="1"/>
</dbReference>
<proteinExistence type="predicted"/>
<dbReference type="SUPFAM" id="SSF53146">
    <property type="entry name" value="Nitrogenase accessory factor-like"/>
    <property type="match status" value="1"/>
</dbReference>
<dbReference type="InterPro" id="IPR051840">
    <property type="entry name" value="NifX/NifY_domain"/>
</dbReference>
<dbReference type="RefSeq" id="WP_282001614.1">
    <property type="nucleotide sequence ID" value="NZ_AP027151.1"/>
</dbReference>
<dbReference type="EMBL" id="AP027151">
    <property type="protein sequence ID" value="BDV41611.1"/>
    <property type="molecule type" value="Genomic_DNA"/>
</dbReference>
<dbReference type="InterPro" id="IPR003731">
    <property type="entry name" value="Di-Nase_FeMo-co_biosynth"/>
</dbReference>
<dbReference type="Gene3D" id="3.30.420.130">
    <property type="entry name" value="Dinitrogenase iron-molybdenum cofactor biosynthesis domain"/>
    <property type="match status" value="1"/>
</dbReference>
<keyword evidence="3" id="KW-1185">Reference proteome</keyword>
<dbReference type="PANTHER" id="PTHR33937">
    <property type="entry name" value="IRON-MOLYBDENUM PROTEIN-RELATED-RELATED"/>
    <property type="match status" value="1"/>
</dbReference>
<reference evidence="2 3" key="1">
    <citation type="submission" date="2022-12" db="EMBL/GenBank/DDBJ databases">
        <title>Polyphasic characterization of Geotalea uranireducens NIT-SL11 newly isolated from a complex of sewage sludge and microbially reduced graphene oxide.</title>
        <authorList>
            <person name="Xie L."/>
            <person name="Yoshida N."/>
            <person name="Meng L."/>
        </authorList>
    </citation>
    <scope>NUCLEOTIDE SEQUENCE [LARGE SCALE GENOMIC DNA]</scope>
    <source>
        <strain evidence="2 3">NIT-SL11</strain>
    </source>
</reference>
<dbReference type="PANTHER" id="PTHR33937:SF1">
    <property type="entry name" value="IRON-MOLIBDENUM COFACTOR PROCESSING PROTEIN"/>
    <property type="match status" value="1"/>
</dbReference>
<organism evidence="2 3">
    <name type="scientific">Geotalea uraniireducens</name>
    <dbReference type="NCBI Taxonomy" id="351604"/>
    <lineage>
        <taxon>Bacteria</taxon>
        <taxon>Pseudomonadati</taxon>
        <taxon>Thermodesulfobacteriota</taxon>
        <taxon>Desulfuromonadia</taxon>
        <taxon>Geobacterales</taxon>
        <taxon>Geobacteraceae</taxon>
        <taxon>Geotalea</taxon>
    </lineage>
</organism>
<gene>
    <name evidence="2" type="primary">nifX_1</name>
    <name evidence="2" type="ORF">GURASL_05340</name>
</gene>
<protein>
    <submittedName>
        <fullName evidence="2">Nitrogen fixation protein NifX</fullName>
    </submittedName>
</protein>
<evidence type="ECO:0000313" key="3">
    <source>
        <dbReference type="Proteomes" id="UP001317705"/>
    </source>
</evidence>
<dbReference type="InterPro" id="IPR036105">
    <property type="entry name" value="DiNase_FeMo-co_biosyn_sf"/>
</dbReference>
<evidence type="ECO:0000259" key="1">
    <source>
        <dbReference type="Pfam" id="PF02579"/>
    </source>
</evidence>
<sequence>MKIAFASNDGTVVNESFEEARAFTIWEIGADHATFCGDSTAMLPGDPSDEPHLARISMVGGCVIVCSLHISTVVLAKLVAQKSFHLNTVAATPISDIIDKLQEVLRGNPPPWLKKAMGTPARIMEQRNGC</sequence>
<dbReference type="Proteomes" id="UP001317705">
    <property type="component" value="Chromosome"/>
</dbReference>
<name>A0ABM8EGQ8_9BACT</name>
<accession>A0ABM8EGQ8</accession>
<evidence type="ECO:0000313" key="2">
    <source>
        <dbReference type="EMBL" id="BDV41611.1"/>
    </source>
</evidence>